<dbReference type="PANTHER" id="PTHR10443">
    <property type="entry name" value="MICROSOMAL DIPEPTIDASE"/>
    <property type="match status" value="1"/>
</dbReference>
<dbReference type="SUPFAM" id="SSF51556">
    <property type="entry name" value="Metallo-dependent hydrolases"/>
    <property type="match status" value="1"/>
</dbReference>
<keyword evidence="3" id="KW-1185">Reference proteome</keyword>
<dbReference type="Gene3D" id="3.20.20.140">
    <property type="entry name" value="Metal-dependent hydrolases"/>
    <property type="match status" value="1"/>
</dbReference>
<feature type="region of interest" description="Disordered" evidence="1">
    <location>
        <begin position="1"/>
        <end position="45"/>
    </location>
</feature>
<dbReference type="InterPro" id="IPR008257">
    <property type="entry name" value="Pept_M19"/>
</dbReference>
<evidence type="ECO:0008006" key="4">
    <source>
        <dbReference type="Google" id="ProtNLM"/>
    </source>
</evidence>
<dbReference type="KEGG" id="snw:BBN63_21525"/>
<proteinExistence type="predicted"/>
<dbReference type="Pfam" id="PF01244">
    <property type="entry name" value="Peptidase_M19"/>
    <property type="match status" value="1"/>
</dbReference>
<feature type="compositionally biased region" description="Low complexity" evidence="1">
    <location>
        <begin position="27"/>
        <end position="45"/>
    </location>
</feature>
<gene>
    <name evidence="2" type="ORF">BBN63_21525</name>
</gene>
<evidence type="ECO:0000256" key="1">
    <source>
        <dbReference type="SAM" id="MobiDB-lite"/>
    </source>
</evidence>
<dbReference type="Proteomes" id="UP000189677">
    <property type="component" value="Chromosome"/>
</dbReference>
<reference evidence="2 3" key="1">
    <citation type="submission" date="2016-11" db="EMBL/GenBank/DDBJ databases">
        <title>Complete genome sequence of Streptomyces niveus SCSIO 3406.</title>
        <authorList>
            <person name="Zhu Q."/>
            <person name="Cheng W."/>
            <person name="Song Y."/>
            <person name="Li Q."/>
            <person name="Ju J."/>
        </authorList>
    </citation>
    <scope>NUCLEOTIDE SEQUENCE [LARGE SCALE GENOMIC DNA]</scope>
    <source>
        <strain evidence="2 3">SCSIO 3406</strain>
    </source>
</reference>
<dbReference type="InterPro" id="IPR032466">
    <property type="entry name" value="Metal_Hydrolase"/>
</dbReference>
<dbReference type="PROSITE" id="PS51365">
    <property type="entry name" value="RENAL_DIPEPTIDASE_2"/>
    <property type="match status" value="1"/>
</dbReference>
<evidence type="ECO:0000313" key="3">
    <source>
        <dbReference type="Proteomes" id="UP000189677"/>
    </source>
</evidence>
<sequence>MADLRDDPQDSDSTSAVGDLDAPTQPPAEEATATATATATPASSAERADALLASHPVIDGHNSLAPTLLRRRAAGHSHDLELGENFLDTDMPRIRAGGLGAQFWSLQVAGDADDEGRGVSTTLELIDLVRDLIASCPDSLRLALGAGDLADARNCGRVASLLGPVSGRAIGDSLATLRAYHFLGVRVLALAGARWADKGLTRFGQEAVREMNRLGVVVDLSGASDETARATLAVTKAPAMFSHSAAGALTENPGNVPDEILALLGANGGVCMVSFAPALTSRDGRAPAVSAVADHVERVRDVAGPQCVGLSGTYGREADTPRTAGLEDTSCYPRLITELLDRGWDDTAITDLTWDNAARVLRDTEFLARAAQGRRSASTATIEELDDSRR</sequence>
<dbReference type="OrthoDB" id="9804920at2"/>
<dbReference type="PANTHER" id="PTHR10443:SF12">
    <property type="entry name" value="DIPEPTIDASE"/>
    <property type="match status" value="1"/>
</dbReference>
<dbReference type="GO" id="GO:0006508">
    <property type="term" value="P:proteolysis"/>
    <property type="evidence" value="ECO:0007669"/>
    <property type="project" value="InterPro"/>
</dbReference>
<dbReference type="AlphaFoldDB" id="A0A1U9QXM0"/>
<accession>A0A1U9QXM0</accession>
<organism evidence="2 3">
    <name type="scientific">Streptomyces niveus</name>
    <name type="common">Streptomyces spheroides</name>
    <dbReference type="NCBI Taxonomy" id="193462"/>
    <lineage>
        <taxon>Bacteria</taxon>
        <taxon>Bacillati</taxon>
        <taxon>Actinomycetota</taxon>
        <taxon>Actinomycetes</taxon>
        <taxon>Kitasatosporales</taxon>
        <taxon>Streptomycetaceae</taxon>
        <taxon>Streptomyces</taxon>
    </lineage>
</organism>
<protein>
    <recommendedName>
        <fullName evidence="4">Dipeptidase</fullName>
    </recommendedName>
</protein>
<evidence type="ECO:0000313" key="2">
    <source>
        <dbReference type="EMBL" id="AQU68405.1"/>
    </source>
</evidence>
<name>A0A1U9QXM0_STRNV</name>
<dbReference type="GO" id="GO:0070573">
    <property type="term" value="F:metallodipeptidase activity"/>
    <property type="evidence" value="ECO:0007669"/>
    <property type="project" value="InterPro"/>
</dbReference>
<dbReference type="EMBL" id="CP018047">
    <property type="protein sequence ID" value="AQU68405.1"/>
    <property type="molecule type" value="Genomic_DNA"/>
</dbReference>
<dbReference type="RefSeq" id="WP_078077008.1">
    <property type="nucleotide sequence ID" value="NZ_CP018047.1"/>
</dbReference>